<dbReference type="Pfam" id="PF04695">
    <property type="entry name" value="Pex14_N"/>
    <property type="match status" value="1"/>
</dbReference>
<feature type="compositionally biased region" description="Basic and acidic residues" evidence="2">
    <location>
        <begin position="296"/>
        <end position="307"/>
    </location>
</feature>
<feature type="coiled-coil region" evidence="1">
    <location>
        <begin position="121"/>
        <end position="172"/>
    </location>
</feature>
<reference evidence="4 5" key="1">
    <citation type="submission" date="2024-03" db="EMBL/GenBank/DDBJ databases">
        <title>Adaptation during the transition from Ophiocordyceps entomopathogen to insect associate is accompanied by gene loss and intensified selection.</title>
        <authorList>
            <person name="Ward C.M."/>
            <person name="Onetto C.A."/>
            <person name="Borneman A.R."/>
        </authorList>
    </citation>
    <scope>NUCLEOTIDE SEQUENCE [LARGE SCALE GENOMIC DNA]</scope>
    <source>
        <strain evidence="4">AWRI1</strain>
        <tissue evidence="4">Single Adult Female</tissue>
    </source>
</reference>
<accession>A0AAN9TSM8</accession>
<evidence type="ECO:0000259" key="3">
    <source>
        <dbReference type="Pfam" id="PF04695"/>
    </source>
</evidence>
<evidence type="ECO:0000256" key="2">
    <source>
        <dbReference type="SAM" id="MobiDB-lite"/>
    </source>
</evidence>
<comment type="caution">
    <text evidence="4">The sequence shown here is derived from an EMBL/GenBank/DDBJ whole genome shotgun (WGS) entry which is preliminary data.</text>
</comment>
<keyword evidence="5" id="KW-1185">Reference proteome</keyword>
<proteinExistence type="predicted"/>
<feature type="region of interest" description="Disordered" evidence="2">
    <location>
        <begin position="203"/>
        <end position="236"/>
    </location>
</feature>
<name>A0AAN9TSM8_9HEMI</name>
<feature type="compositionally biased region" description="Polar residues" evidence="2">
    <location>
        <begin position="267"/>
        <end position="277"/>
    </location>
</feature>
<gene>
    <name evidence="4" type="ORF">V9T40_009602</name>
</gene>
<sequence length="307" mass="34382">MGSHSEKVYKAVQFLAFPDIREISSDVTKAKFLKSQGLNHDEVKEAFIRHYVASETNAQLSVPSLRLNPVAGDYGGTVAVVQNTQSGSALFKFFSFCQKLVILAGIMSSFYYVYQKWARAKDAKRKSEKTLKDEINHLRNELAKISNEMRHYQLLERNNATLLKEVNSLKAILVGRQQFEEKQTGKVALPSWQLNGIDAVKAHTTSNDSNKPNETTPVENSSSHSTDKVVESNSVKNIENSIPVTVSLPSENDVFRPQKTPIKNGLDHSSNQQQPNSCGVKETTKKVIQKSNNIENEQKSKKSEKKN</sequence>
<keyword evidence="1" id="KW-0175">Coiled coil</keyword>
<dbReference type="InterPro" id="IPR036388">
    <property type="entry name" value="WH-like_DNA-bd_sf"/>
</dbReference>
<dbReference type="Gene3D" id="1.10.10.10">
    <property type="entry name" value="Winged helix-like DNA-binding domain superfamily/Winged helix DNA-binding domain"/>
    <property type="match status" value="1"/>
</dbReference>
<feature type="compositionally biased region" description="Polar residues" evidence="2">
    <location>
        <begin position="203"/>
        <end position="224"/>
    </location>
</feature>
<feature type="region of interest" description="Disordered" evidence="2">
    <location>
        <begin position="249"/>
        <end position="307"/>
    </location>
</feature>
<dbReference type="InterPro" id="IPR006785">
    <property type="entry name" value="Pex14_N"/>
</dbReference>
<dbReference type="EMBL" id="JBBCAQ010000010">
    <property type="protein sequence ID" value="KAK7602161.1"/>
    <property type="molecule type" value="Genomic_DNA"/>
</dbReference>
<organism evidence="4 5">
    <name type="scientific">Parthenolecanium corni</name>
    <dbReference type="NCBI Taxonomy" id="536013"/>
    <lineage>
        <taxon>Eukaryota</taxon>
        <taxon>Metazoa</taxon>
        <taxon>Ecdysozoa</taxon>
        <taxon>Arthropoda</taxon>
        <taxon>Hexapoda</taxon>
        <taxon>Insecta</taxon>
        <taxon>Pterygota</taxon>
        <taxon>Neoptera</taxon>
        <taxon>Paraneoptera</taxon>
        <taxon>Hemiptera</taxon>
        <taxon>Sternorrhyncha</taxon>
        <taxon>Coccoidea</taxon>
        <taxon>Coccidae</taxon>
        <taxon>Parthenolecanium</taxon>
    </lineage>
</organism>
<dbReference type="AlphaFoldDB" id="A0AAN9TSM8"/>
<evidence type="ECO:0000256" key="1">
    <source>
        <dbReference type="SAM" id="Coils"/>
    </source>
</evidence>
<evidence type="ECO:0000313" key="4">
    <source>
        <dbReference type="EMBL" id="KAK7602161.1"/>
    </source>
</evidence>
<feature type="domain" description="Peroxisome membrane anchor protein Pex14p N-terminal" evidence="3">
    <location>
        <begin position="5"/>
        <end position="47"/>
    </location>
</feature>
<protein>
    <recommendedName>
        <fullName evidence="3">Peroxisome membrane anchor protein Pex14p N-terminal domain-containing protein</fullName>
    </recommendedName>
</protein>
<evidence type="ECO:0000313" key="5">
    <source>
        <dbReference type="Proteomes" id="UP001367676"/>
    </source>
</evidence>
<dbReference type="Proteomes" id="UP001367676">
    <property type="component" value="Unassembled WGS sequence"/>
</dbReference>